<gene>
    <name evidence="6" type="ORF">PoB_006945800</name>
</gene>
<dbReference type="Pfam" id="PF04548">
    <property type="entry name" value="AIG1"/>
    <property type="match status" value="1"/>
</dbReference>
<evidence type="ECO:0000256" key="1">
    <source>
        <dbReference type="ARBA" id="ARBA00008535"/>
    </source>
</evidence>
<keyword evidence="7" id="KW-1185">Reference proteome</keyword>
<feature type="domain" description="AIG1-type G" evidence="5">
    <location>
        <begin position="4"/>
        <end position="220"/>
    </location>
</feature>
<evidence type="ECO:0000256" key="4">
    <source>
        <dbReference type="SAM" id="MobiDB-lite"/>
    </source>
</evidence>
<reference evidence="6 7" key="1">
    <citation type="journal article" date="2021" name="Elife">
        <title>Chloroplast acquisition without the gene transfer in kleptoplastic sea slugs, Plakobranchus ocellatus.</title>
        <authorList>
            <person name="Maeda T."/>
            <person name="Takahashi S."/>
            <person name="Yoshida T."/>
            <person name="Shimamura S."/>
            <person name="Takaki Y."/>
            <person name="Nagai Y."/>
            <person name="Toyoda A."/>
            <person name="Suzuki Y."/>
            <person name="Arimoto A."/>
            <person name="Ishii H."/>
            <person name="Satoh N."/>
            <person name="Nishiyama T."/>
            <person name="Hasebe M."/>
            <person name="Maruyama T."/>
            <person name="Minagawa J."/>
            <person name="Obokata J."/>
            <person name="Shigenobu S."/>
        </authorList>
    </citation>
    <scope>NUCLEOTIDE SEQUENCE [LARGE SCALE GENOMIC DNA]</scope>
</reference>
<comment type="similarity">
    <text evidence="1">Belongs to the TRAFAC class TrmE-Era-EngA-EngB-Septin-like GTPase superfamily. AIG1/Toc34/Toc159-like paraseptin GTPase family. IAN subfamily.</text>
</comment>
<dbReference type="InterPro" id="IPR045058">
    <property type="entry name" value="GIMA/IAN/Toc"/>
</dbReference>
<dbReference type="InterPro" id="IPR006703">
    <property type="entry name" value="G_AIG1"/>
</dbReference>
<proteinExistence type="inferred from homology"/>
<protein>
    <submittedName>
        <fullName evidence="6">Immune-associated nucleotide-binding protein 6</fullName>
    </submittedName>
</protein>
<dbReference type="PANTHER" id="PTHR10903:SF184">
    <property type="entry name" value="GTP-BINDING PROTEIN A"/>
    <property type="match status" value="1"/>
</dbReference>
<keyword evidence="2" id="KW-0547">Nucleotide-binding</keyword>
<evidence type="ECO:0000256" key="3">
    <source>
        <dbReference type="ARBA" id="ARBA00023134"/>
    </source>
</evidence>
<dbReference type="AlphaFoldDB" id="A0AAV4DFW5"/>
<dbReference type="EMBL" id="BLXT01007836">
    <property type="protein sequence ID" value="GFO42953.1"/>
    <property type="molecule type" value="Genomic_DNA"/>
</dbReference>
<dbReference type="Proteomes" id="UP000735302">
    <property type="component" value="Unassembled WGS sequence"/>
</dbReference>
<evidence type="ECO:0000313" key="7">
    <source>
        <dbReference type="Proteomes" id="UP000735302"/>
    </source>
</evidence>
<dbReference type="InterPro" id="IPR027417">
    <property type="entry name" value="P-loop_NTPase"/>
</dbReference>
<dbReference type="PROSITE" id="PS51720">
    <property type="entry name" value="G_AIG1"/>
    <property type="match status" value="1"/>
</dbReference>
<accession>A0AAV4DFW5</accession>
<dbReference type="PANTHER" id="PTHR10903">
    <property type="entry name" value="GTPASE, IMAP FAMILY MEMBER-RELATED"/>
    <property type="match status" value="1"/>
</dbReference>
<evidence type="ECO:0000256" key="2">
    <source>
        <dbReference type="ARBA" id="ARBA00022741"/>
    </source>
</evidence>
<dbReference type="Gene3D" id="3.40.50.300">
    <property type="entry name" value="P-loop containing nucleotide triphosphate hydrolases"/>
    <property type="match status" value="1"/>
</dbReference>
<dbReference type="SUPFAM" id="SSF52540">
    <property type="entry name" value="P-loop containing nucleoside triphosphate hydrolases"/>
    <property type="match status" value="1"/>
</dbReference>
<organism evidence="6 7">
    <name type="scientific">Plakobranchus ocellatus</name>
    <dbReference type="NCBI Taxonomy" id="259542"/>
    <lineage>
        <taxon>Eukaryota</taxon>
        <taxon>Metazoa</taxon>
        <taxon>Spiralia</taxon>
        <taxon>Lophotrochozoa</taxon>
        <taxon>Mollusca</taxon>
        <taxon>Gastropoda</taxon>
        <taxon>Heterobranchia</taxon>
        <taxon>Euthyneura</taxon>
        <taxon>Panpulmonata</taxon>
        <taxon>Sacoglossa</taxon>
        <taxon>Placobranchoidea</taxon>
        <taxon>Plakobranchidae</taxon>
        <taxon>Plakobranchus</taxon>
    </lineage>
</organism>
<name>A0AAV4DFW5_9GAST</name>
<evidence type="ECO:0000259" key="5">
    <source>
        <dbReference type="PROSITE" id="PS51720"/>
    </source>
</evidence>
<sequence length="239" mass="27630">MASGPTVNLHLIGKQGNGKSATGNSIVGKRVYRSRSSDSPSKISIPVRLRGVNFTLYLWDWPGTDGTQEKSKTIAKDLRKVDQEDYQFNIHLFGWVIRYGELYGQEEEEFLRFLISELGEDFLRNRTIVIVTCKDNFDRDVEEIQCTFNEWTDQQTGFFKHLRKKCNDRILPFDNRSQPLAQTDKLFNLIWTLASNLPKEVANYQRSGDRHTPSTHKQYPSKLPRLSESDRYSSSLADD</sequence>
<keyword evidence="3" id="KW-0342">GTP-binding</keyword>
<evidence type="ECO:0000313" key="6">
    <source>
        <dbReference type="EMBL" id="GFO42953.1"/>
    </source>
</evidence>
<dbReference type="GO" id="GO:0005525">
    <property type="term" value="F:GTP binding"/>
    <property type="evidence" value="ECO:0007669"/>
    <property type="project" value="UniProtKB-KW"/>
</dbReference>
<feature type="region of interest" description="Disordered" evidence="4">
    <location>
        <begin position="203"/>
        <end position="239"/>
    </location>
</feature>
<feature type="region of interest" description="Disordered" evidence="4">
    <location>
        <begin position="1"/>
        <end position="24"/>
    </location>
</feature>
<comment type="caution">
    <text evidence="6">The sequence shown here is derived from an EMBL/GenBank/DDBJ whole genome shotgun (WGS) entry which is preliminary data.</text>
</comment>